<organism evidence="3 4">
    <name type="scientific">Nocardia xishanensis</name>
    <dbReference type="NCBI Taxonomy" id="238964"/>
    <lineage>
        <taxon>Bacteria</taxon>
        <taxon>Bacillati</taxon>
        <taxon>Actinomycetota</taxon>
        <taxon>Actinomycetes</taxon>
        <taxon>Mycobacteriales</taxon>
        <taxon>Nocardiaceae</taxon>
        <taxon>Nocardia</taxon>
    </lineage>
</organism>
<dbReference type="Proteomes" id="UP001611415">
    <property type="component" value="Unassembled WGS sequence"/>
</dbReference>
<protein>
    <recommendedName>
        <fullName evidence="5">DUF732 domain-containing protein</fullName>
    </recommendedName>
</protein>
<evidence type="ECO:0008006" key="5">
    <source>
        <dbReference type="Google" id="ProtNLM"/>
    </source>
</evidence>
<dbReference type="RefSeq" id="WP_357406022.1">
    <property type="nucleotide sequence ID" value="NZ_JBEYCD010000007.1"/>
</dbReference>
<keyword evidence="2" id="KW-0732">Signal</keyword>
<comment type="caution">
    <text evidence="3">The sequence shown here is derived from an EMBL/GenBank/DDBJ whole genome shotgun (WGS) entry which is preliminary data.</text>
</comment>
<evidence type="ECO:0000313" key="4">
    <source>
        <dbReference type="Proteomes" id="UP001611415"/>
    </source>
</evidence>
<accession>A0ABW7X5G9</accession>
<feature type="compositionally biased region" description="Low complexity" evidence="1">
    <location>
        <begin position="36"/>
        <end position="74"/>
    </location>
</feature>
<proteinExistence type="predicted"/>
<reference evidence="3 4" key="1">
    <citation type="submission" date="2024-10" db="EMBL/GenBank/DDBJ databases">
        <title>The Natural Products Discovery Center: Release of the First 8490 Sequenced Strains for Exploring Actinobacteria Biosynthetic Diversity.</title>
        <authorList>
            <person name="Kalkreuter E."/>
            <person name="Kautsar S.A."/>
            <person name="Yang D."/>
            <person name="Bader C.D."/>
            <person name="Teijaro C.N."/>
            <person name="Fluegel L."/>
            <person name="Davis C.M."/>
            <person name="Simpson J.R."/>
            <person name="Lauterbach L."/>
            <person name="Steele A.D."/>
            <person name="Gui C."/>
            <person name="Meng S."/>
            <person name="Li G."/>
            <person name="Viehrig K."/>
            <person name="Ye F."/>
            <person name="Su P."/>
            <person name="Kiefer A.F."/>
            <person name="Nichols A."/>
            <person name="Cepeda A.J."/>
            <person name="Yan W."/>
            <person name="Fan B."/>
            <person name="Jiang Y."/>
            <person name="Adhikari A."/>
            <person name="Zheng C.-J."/>
            <person name="Schuster L."/>
            <person name="Cowan T.M."/>
            <person name="Smanski M.J."/>
            <person name="Chevrette M.G."/>
            <person name="De Carvalho L.P.S."/>
            <person name="Shen B."/>
        </authorList>
    </citation>
    <scope>NUCLEOTIDE SEQUENCE [LARGE SCALE GENOMIC DNA]</scope>
    <source>
        <strain evidence="3 4">NPDC019275</strain>
    </source>
</reference>
<keyword evidence="4" id="KW-1185">Reference proteome</keyword>
<gene>
    <name evidence="3" type="ORF">ACH49W_23525</name>
</gene>
<name>A0ABW7X5G9_9NOCA</name>
<feature type="signal peptide" evidence="2">
    <location>
        <begin position="1"/>
        <end position="17"/>
    </location>
</feature>
<feature type="region of interest" description="Disordered" evidence="1">
    <location>
        <begin position="23"/>
        <end position="86"/>
    </location>
</feature>
<sequence>MKRISVIVLALGAVALAATGCGGSDESSDASGLRKGTPGTSASATHAPTTTTASASTPTTSGSAATTAQADTSGLGPASRTTCGEFKGLDSDAEKRVIEEILAENPDSAFAGSPNVALGTAKLVCLSPGNVDKPVAVAARIIAPA</sequence>
<evidence type="ECO:0000313" key="3">
    <source>
        <dbReference type="EMBL" id="MFI2476361.1"/>
    </source>
</evidence>
<evidence type="ECO:0000256" key="1">
    <source>
        <dbReference type="SAM" id="MobiDB-lite"/>
    </source>
</evidence>
<dbReference type="EMBL" id="JBIRYO010000016">
    <property type="protein sequence ID" value="MFI2476361.1"/>
    <property type="molecule type" value="Genomic_DNA"/>
</dbReference>
<feature type="chain" id="PRO_5046677428" description="DUF732 domain-containing protein" evidence="2">
    <location>
        <begin position="18"/>
        <end position="145"/>
    </location>
</feature>
<dbReference type="PROSITE" id="PS51257">
    <property type="entry name" value="PROKAR_LIPOPROTEIN"/>
    <property type="match status" value="1"/>
</dbReference>
<evidence type="ECO:0000256" key="2">
    <source>
        <dbReference type="SAM" id="SignalP"/>
    </source>
</evidence>